<dbReference type="STRING" id="589924.Ferp_1617"/>
<dbReference type="Pfam" id="PF00188">
    <property type="entry name" value="CAP"/>
    <property type="match status" value="1"/>
</dbReference>
<dbReference type="PaxDb" id="589924-Ferp_1617"/>
<gene>
    <name evidence="2" type="ordered locus">Ferp_1617</name>
</gene>
<dbReference type="InterPro" id="IPR035940">
    <property type="entry name" value="CAP_sf"/>
</dbReference>
<dbReference type="EMBL" id="CP001899">
    <property type="protein sequence ID" value="ADC65766.1"/>
    <property type="molecule type" value="Genomic_DNA"/>
</dbReference>
<dbReference type="Proteomes" id="UP000002613">
    <property type="component" value="Chromosome"/>
</dbReference>
<dbReference type="InterPro" id="IPR014044">
    <property type="entry name" value="CAP_dom"/>
</dbReference>
<dbReference type="PANTHER" id="PTHR31157">
    <property type="entry name" value="SCP DOMAIN-CONTAINING PROTEIN"/>
    <property type="match status" value="1"/>
</dbReference>
<evidence type="ECO:0000313" key="3">
    <source>
        <dbReference type="Proteomes" id="UP000002613"/>
    </source>
</evidence>
<evidence type="ECO:0000313" key="2">
    <source>
        <dbReference type="EMBL" id="ADC65766.1"/>
    </source>
</evidence>
<evidence type="ECO:0000259" key="1">
    <source>
        <dbReference type="Pfam" id="PF00188"/>
    </source>
</evidence>
<accession>D3RZ53</accession>
<dbReference type="GeneID" id="8779138"/>
<dbReference type="CDD" id="cd05379">
    <property type="entry name" value="CAP_bacterial"/>
    <property type="match status" value="1"/>
</dbReference>
<protein>
    <submittedName>
        <fullName evidence="2">SCP-like extracellular</fullName>
    </submittedName>
</protein>
<dbReference type="HOGENOM" id="CLU_982128_0_0_2"/>
<dbReference type="OrthoDB" id="60683at2157"/>
<dbReference type="KEGG" id="fpl:Ferp_1617"/>
<keyword evidence="3" id="KW-1185">Reference proteome</keyword>
<proteinExistence type="predicted"/>
<dbReference type="AlphaFoldDB" id="D3RZ53"/>
<sequence>MRICFRVKESGKLLSGFLVTPEGVIQVKGCVDVSEELLSKGFVFKGEYKGREFEYRFEEVFDVVELSEKELLFEASELDLKLIEQLIFHKLNEFRESNDLKPLNWSEKIAEAAREKSMFLVNEFSHDSGKNAYDLLRERGIYFLTVGENIYRISGLKSTVKEEFVAERCVESWKKSRGHRKVMLQDFSHAGVGCFAKGKSVYVTLIAILNNYTISSSFKKGQEIFIQPVDEEFEGVVKVRVRTNPKNCFEVEDKEFYSKDDVIVVRVLRDCDGVIEIEYPL</sequence>
<dbReference type="RefSeq" id="WP_012966106.1">
    <property type="nucleotide sequence ID" value="NC_013849.1"/>
</dbReference>
<reference evidence="3" key="1">
    <citation type="submission" date="2010-02" db="EMBL/GenBank/DDBJ databases">
        <title>Complete sequence of Ferroglobus placidus DSM 10642.</title>
        <authorList>
            <consortium name="US DOE Joint Genome Institute"/>
            <person name="Lucas S."/>
            <person name="Copeland A."/>
            <person name="Lapidus A."/>
            <person name="Cheng J.-F."/>
            <person name="Bruce D."/>
            <person name="Goodwin L."/>
            <person name="Pitluck S."/>
            <person name="Saunders E."/>
            <person name="Brettin T."/>
            <person name="Detter J.C."/>
            <person name="Han C."/>
            <person name="Tapia R."/>
            <person name="Larimer F."/>
            <person name="Land M."/>
            <person name="Hauser L."/>
            <person name="Kyrpides N."/>
            <person name="Ivanova N."/>
            <person name="Holmes D."/>
            <person name="Lovley D."/>
            <person name="Kyrpides N."/>
            <person name="Anderson I.J."/>
            <person name="Woyke T."/>
        </authorList>
    </citation>
    <scope>NUCLEOTIDE SEQUENCE [LARGE SCALE GENOMIC DNA]</scope>
    <source>
        <strain evidence="3">DSM 10642 / AEDII12DO</strain>
    </source>
</reference>
<dbReference type="Gene3D" id="3.40.33.10">
    <property type="entry name" value="CAP"/>
    <property type="match status" value="1"/>
</dbReference>
<dbReference type="PANTHER" id="PTHR31157:SF1">
    <property type="entry name" value="SCP DOMAIN-CONTAINING PROTEIN"/>
    <property type="match status" value="1"/>
</dbReference>
<organism evidence="2 3">
    <name type="scientific">Ferroglobus placidus (strain DSM 10642 / AEDII12DO)</name>
    <dbReference type="NCBI Taxonomy" id="589924"/>
    <lineage>
        <taxon>Archaea</taxon>
        <taxon>Methanobacteriati</taxon>
        <taxon>Methanobacteriota</taxon>
        <taxon>Archaeoglobi</taxon>
        <taxon>Archaeoglobales</taxon>
        <taxon>Archaeoglobaceae</taxon>
        <taxon>Ferroglobus</taxon>
    </lineage>
</organism>
<dbReference type="eggNOG" id="arCOG03962">
    <property type="taxonomic scope" value="Archaea"/>
</dbReference>
<feature type="domain" description="SCP" evidence="1">
    <location>
        <begin position="89"/>
        <end position="202"/>
    </location>
</feature>
<dbReference type="SUPFAM" id="SSF55797">
    <property type="entry name" value="PR-1-like"/>
    <property type="match status" value="1"/>
</dbReference>
<reference evidence="2 3" key="2">
    <citation type="journal article" date="2011" name="Stand. Genomic Sci.">
        <title>Complete genome sequence of Ferroglobus placidus AEDII12DO.</title>
        <authorList>
            <person name="Anderson I."/>
            <person name="Risso C."/>
            <person name="Holmes D."/>
            <person name="Lucas S."/>
            <person name="Copeland A."/>
            <person name="Lapidus A."/>
            <person name="Cheng J.F."/>
            <person name="Bruce D."/>
            <person name="Goodwin L."/>
            <person name="Pitluck S."/>
            <person name="Saunders E."/>
            <person name="Brettin T."/>
            <person name="Detter J.C."/>
            <person name="Han C."/>
            <person name="Tapia R."/>
            <person name="Larimer F."/>
            <person name="Land M."/>
            <person name="Hauser L."/>
            <person name="Woyke T."/>
            <person name="Lovley D."/>
            <person name="Kyrpides N."/>
            <person name="Ivanova N."/>
        </authorList>
    </citation>
    <scope>NUCLEOTIDE SEQUENCE [LARGE SCALE GENOMIC DNA]</scope>
    <source>
        <strain evidence="3">DSM 10642 / AEDII12DO</strain>
    </source>
</reference>
<name>D3RZ53_FERPA</name>